<evidence type="ECO:0000313" key="2">
    <source>
        <dbReference type="EMBL" id="CAD9101266.1"/>
    </source>
</evidence>
<gene>
    <name evidence="2" type="ORF">ACAT0790_LOCUS7500</name>
</gene>
<reference evidence="2" key="1">
    <citation type="submission" date="2021-01" db="EMBL/GenBank/DDBJ databases">
        <authorList>
            <person name="Corre E."/>
            <person name="Pelletier E."/>
            <person name="Niang G."/>
            <person name="Scheremetjew M."/>
            <person name="Finn R."/>
            <person name="Kale V."/>
            <person name="Holt S."/>
            <person name="Cochrane G."/>
            <person name="Meng A."/>
            <person name="Brown T."/>
            <person name="Cohen L."/>
        </authorList>
    </citation>
    <scope>NUCLEOTIDE SEQUENCE</scope>
    <source>
        <strain evidence="2">OF101</strain>
    </source>
</reference>
<keyword evidence="1" id="KW-0732">Signal</keyword>
<protein>
    <submittedName>
        <fullName evidence="2">Uncharacterized protein</fullName>
    </submittedName>
</protein>
<feature type="chain" id="PRO_5031275895" evidence="1">
    <location>
        <begin position="21"/>
        <end position="286"/>
    </location>
</feature>
<name>A0A7S1PTY5_ALECA</name>
<accession>A0A7S1PTY5</accession>
<feature type="signal peptide" evidence="1">
    <location>
        <begin position="1"/>
        <end position="20"/>
    </location>
</feature>
<organism evidence="2">
    <name type="scientific">Alexandrium catenella</name>
    <name type="common">Red tide dinoflagellate</name>
    <name type="synonym">Gonyaulax catenella</name>
    <dbReference type="NCBI Taxonomy" id="2925"/>
    <lineage>
        <taxon>Eukaryota</taxon>
        <taxon>Sar</taxon>
        <taxon>Alveolata</taxon>
        <taxon>Dinophyceae</taxon>
        <taxon>Gonyaulacales</taxon>
        <taxon>Pyrocystaceae</taxon>
        <taxon>Alexandrium</taxon>
    </lineage>
</organism>
<evidence type="ECO:0000256" key="1">
    <source>
        <dbReference type="SAM" id="SignalP"/>
    </source>
</evidence>
<proteinExistence type="predicted"/>
<dbReference type="AlphaFoldDB" id="A0A7S1PTY5"/>
<dbReference type="EMBL" id="HBGE01012680">
    <property type="protein sequence ID" value="CAD9101266.1"/>
    <property type="molecule type" value="Transcribed_RNA"/>
</dbReference>
<sequence>MPRLVRLVVAVQIFAGLGVAGLALTSSGPEGCAEWQLSSGFKPWRDANVDRIYGQAPPGATTPEKLKLLAREWQTAVGTDDKHEWRLKEAAEIHARIEKISAMPQPRRLFCFTYTPYSTLQLTHVCGAHVPWELVKSEFWVRGKAEAEQEFQGAMLPDSEAYLTIARGPKMFAVRALGADGGDAVPPSPPLEGCIPEVQVQNSTCSFFVCQAEPQVVGEAVSDTGVTCANDASGSGTCSPAANATSTAPLAEVFYHDYGDWRPMASAAPWTPIIANVGPHFSQDEE</sequence>